<evidence type="ECO:0000256" key="6">
    <source>
        <dbReference type="ARBA" id="ARBA00023146"/>
    </source>
</evidence>
<proteinExistence type="inferred from homology"/>
<comment type="similarity">
    <text evidence="10">Belongs to the class-I aminoacyl-tRNA synthetase family.</text>
</comment>
<dbReference type="GO" id="GO:0006431">
    <property type="term" value="P:methionyl-tRNA aminoacylation"/>
    <property type="evidence" value="ECO:0007669"/>
    <property type="project" value="InterPro"/>
</dbReference>
<keyword evidence="2 10" id="KW-0436">Ligase</keyword>
<dbReference type="EC" id="6.1.1.10" evidence="1"/>
<dbReference type="SUPFAM" id="SSF52374">
    <property type="entry name" value="Nucleotidylyl transferase"/>
    <property type="match status" value="1"/>
</dbReference>
<dbReference type="KEGG" id="pbar:105432454"/>
<evidence type="ECO:0000256" key="9">
    <source>
        <dbReference type="ARBA" id="ARBA00047364"/>
    </source>
</evidence>
<dbReference type="InterPro" id="IPR014729">
    <property type="entry name" value="Rossmann-like_a/b/a_fold"/>
</dbReference>
<keyword evidence="3 10" id="KW-0547">Nucleotide-binding</keyword>
<dbReference type="InterPro" id="IPR023457">
    <property type="entry name" value="Met-tRNA_synth_2"/>
</dbReference>
<dbReference type="Gene3D" id="1.10.730.10">
    <property type="entry name" value="Isoleucyl-tRNA Synthetase, Domain 1"/>
    <property type="match status" value="1"/>
</dbReference>
<keyword evidence="4 10" id="KW-0067">ATP-binding</keyword>
<evidence type="ECO:0000256" key="4">
    <source>
        <dbReference type="ARBA" id="ARBA00022840"/>
    </source>
</evidence>
<evidence type="ECO:0000256" key="3">
    <source>
        <dbReference type="ARBA" id="ARBA00022741"/>
    </source>
</evidence>
<dbReference type="Pfam" id="PF09334">
    <property type="entry name" value="tRNA-synt_1g"/>
    <property type="match status" value="1"/>
</dbReference>
<organism evidence="12 13">
    <name type="scientific">Pogonomyrmex barbatus</name>
    <name type="common">red harvester ant</name>
    <dbReference type="NCBI Taxonomy" id="144034"/>
    <lineage>
        <taxon>Eukaryota</taxon>
        <taxon>Metazoa</taxon>
        <taxon>Ecdysozoa</taxon>
        <taxon>Arthropoda</taxon>
        <taxon>Hexapoda</taxon>
        <taxon>Insecta</taxon>
        <taxon>Pterygota</taxon>
        <taxon>Neoptera</taxon>
        <taxon>Endopterygota</taxon>
        <taxon>Hymenoptera</taxon>
        <taxon>Apocrita</taxon>
        <taxon>Aculeata</taxon>
        <taxon>Formicoidea</taxon>
        <taxon>Formicidae</taxon>
        <taxon>Myrmicinae</taxon>
        <taxon>Pogonomyrmex</taxon>
    </lineage>
</organism>
<evidence type="ECO:0000256" key="2">
    <source>
        <dbReference type="ARBA" id="ARBA00022598"/>
    </source>
</evidence>
<dbReference type="CDD" id="cd00814">
    <property type="entry name" value="MetRS_core"/>
    <property type="match status" value="1"/>
</dbReference>
<evidence type="ECO:0000256" key="1">
    <source>
        <dbReference type="ARBA" id="ARBA00012838"/>
    </source>
</evidence>
<evidence type="ECO:0000256" key="10">
    <source>
        <dbReference type="RuleBase" id="RU363039"/>
    </source>
</evidence>
<dbReference type="Gene3D" id="3.40.50.620">
    <property type="entry name" value="HUPs"/>
    <property type="match status" value="1"/>
</dbReference>
<evidence type="ECO:0000256" key="5">
    <source>
        <dbReference type="ARBA" id="ARBA00022917"/>
    </source>
</evidence>
<sequence length="674" mass="78231">MSMASVLLRNVTRAGLGRCLKGCRIILSNERCIMTSRARLEKVLEELQRNPYYDKYAEKIAKLQQTSPEEFLQRVEQQEKKAREKQVKHVIPKYQPSNSAIFPFLFKNVRSSWSQTIKRQYIKDLSQTKYITTPIFYVNAGPHIGHLYSAVLADAFVRYNGMLGHKTFFATGTDEHGNKIKAAAAIAGLPNLEYCTKISQQFREMCDKFEVDYSRFIRTTEKQHCDAVYHFWKRLEERGHIYLGKYSGWYCVSDEAFLSDTELVEQKDSSGKIIKVSAESGNKVEWTEEENYKFRLSAFQDDLKYWLKDENTVRPALYHKTLSQWVEEGTCLQDLSITRIRNKVPWALPSPCNEFHSIYVWLDALINYLTVLGYPNESYKEFWPPTIQVIGKDILKFHGIYWPAFLMAAGLEPPKTLLCHAHWTIDHQKMSKSKGNVISPFEAANDYTEEGLRYFILREAVPQNDASKINHMHYYMSFCTIFFNYLFTDYSSTKIINILNSELADTLGNLVNRCAGKAVNPSKEFPDPAKYWNVLQSQVADETREALKSVGEKARDSYEEYNLHHVVDAVMSMLHCANKMVAYHEPWQLRKQVDDADSIEELKAVISLALESTRIGALILYPIVPKLSSSLLDFLNIRKENRMWTDTVPNFFNNSLKERYIERNNLILFKKIRN</sequence>
<gene>
    <name evidence="13" type="primary">LOC105432454</name>
</gene>
<dbReference type="PRINTS" id="PR01041">
    <property type="entry name" value="TRNASYNTHMET"/>
</dbReference>
<dbReference type="InterPro" id="IPR033911">
    <property type="entry name" value="MetRS_core"/>
</dbReference>
<protein>
    <recommendedName>
        <fullName evidence="7">Methionine--tRNA ligase, mitochondrial</fullName>
        <ecNumber evidence="1">6.1.1.10</ecNumber>
    </recommendedName>
    <alternativeName>
        <fullName evidence="8">Mitochondrial methionyl-tRNA synthetase</fullName>
    </alternativeName>
</protein>
<dbReference type="GO" id="GO:0005739">
    <property type="term" value="C:mitochondrion"/>
    <property type="evidence" value="ECO:0007669"/>
    <property type="project" value="UniProtKB-ARBA"/>
</dbReference>
<comment type="catalytic activity">
    <reaction evidence="9">
        <text>tRNA(Met) + L-methionine + ATP = L-methionyl-tRNA(Met) + AMP + diphosphate</text>
        <dbReference type="Rhea" id="RHEA:13481"/>
        <dbReference type="Rhea" id="RHEA-COMP:9667"/>
        <dbReference type="Rhea" id="RHEA-COMP:9698"/>
        <dbReference type="ChEBI" id="CHEBI:30616"/>
        <dbReference type="ChEBI" id="CHEBI:33019"/>
        <dbReference type="ChEBI" id="CHEBI:57844"/>
        <dbReference type="ChEBI" id="CHEBI:78442"/>
        <dbReference type="ChEBI" id="CHEBI:78530"/>
        <dbReference type="ChEBI" id="CHEBI:456215"/>
        <dbReference type="EC" id="6.1.1.10"/>
    </reaction>
</comment>
<dbReference type="InterPro" id="IPR014758">
    <property type="entry name" value="Met-tRNA_synth"/>
</dbReference>
<dbReference type="Gene3D" id="2.170.220.10">
    <property type="match status" value="1"/>
</dbReference>
<evidence type="ECO:0000259" key="11">
    <source>
        <dbReference type="Pfam" id="PF09334"/>
    </source>
</evidence>
<dbReference type="PANTHER" id="PTHR43326:SF1">
    <property type="entry name" value="METHIONINE--TRNA LIGASE, MITOCHONDRIAL"/>
    <property type="match status" value="1"/>
</dbReference>
<dbReference type="AlphaFoldDB" id="A0A6I9WZH6"/>
<dbReference type="Proteomes" id="UP000504615">
    <property type="component" value="Unplaced"/>
</dbReference>
<evidence type="ECO:0000256" key="8">
    <source>
        <dbReference type="ARBA" id="ARBA00030331"/>
    </source>
</evidence>
<feature type="domain" description="Methionyl/Leucyl tRNA synthetase" evidence="11">
    <location>
        <begin position="130"/>
        <end position="514"/>
    </location>
</feature>
<reference evidence="13" key="1">
    <citation type="submission" date="2025-08" db="UniProtKB">
        <authorList>
            <consortium name="RefSeq"/>
        </authorList>
    </citation>
    <scope>IDENTIFICATION</scope>
</reference>
<name>A0A6I9WZH6_9HYME</name>
<dbReference type="GO" id="GO:0004825">
    <property type="term" value="F:methionine-tRNA ligase activity"/>
    <property type="evidence" value="ECO:0007669"/>
    <property type="project" value="UniProtKB-EC"/>
</dbReference>
<dbReference type="GeneID" id="105432454"/>
<keyword evidence="12" id="KW-1185">Reference proteome</keyword>
<dbReference type="InterPro" id="IPR009080">
    <property type="entry name" value="tRNAsynth_Ia_anticodon-bd"/>
</dbReference>
<dbReference type="GO" id="GO:0005524">
    <property type="term" value="F:ATP binding"/>
    <property type="evidence" value="ECO:0007669"/>
    <property type="project" value="UniProtKB-KW"/>
</dbReference>
<evidence type="ECO:0000313" key="13">
    <source>
        <dbReference type="RefSeq" id="XP_011645574.1"/>
    </source>
</evidence>
<dbReference type="InterPro" id="IPR015413">
    <property type="entry name" value="Methionyl/Leucyl_tRNA_Synth"/>
</dbReference>
<dbReference type="CTD" id="41733"/>
<dbReference type="OrthoDB" id="24670at2759"/>
<dbReference type="NCBIfam" id="TIGR00398">
    <property type="entry name" value="metG"/>
    <property type="match status" value="1"/>
</dbReference>
<evidence type="ECO:0000256" key="7">
    <source>
        <dbReference type="ARBA" id="ARBA00026124"/>
    </source>
</evidence>
<dbReference type="RefSeq" id="XP_011645574.1">
    <property type="nucleotide sequence ID" value="XM_011647272.2"/>
</dbReference>
<keyword evidence="5 10" id="KW-0648">Protein biosynthesis</keyword>
<accession>A0A6I9WZH6</accession>
<evidence type="ECO:0000313" key="12">
    <source>
        <dbReference type="Proteomes" id="UP000504615"/>
    </source>
</evidence>
<dbReference type="PANTHER" id="PTHR43326">
    <property type="entry name" value="METHIONYL-TRNA SYNTHETASE"/>
    <property type="match status" value="1"/>
</dbReference>
<dbReference type="SUPFAM" id="SSF47323">
    <property type="entry name" value="Anticodon-binding domain of a subclass of class I aminoacyl-tRNA synthetases"/>
    <property type="match status" value="1"/>
</dbReference>
<keyword evidence="6 10" id="KW-0030">Aminoacyl-tRNA synthetase</keyword>
<dbReference type="FunFam" id="2.170.220.10:FF:000001">
    <property type="entry name" value="methionine--tRNA ligase, mitochondrial"/>
    <property type="match status" value="1"/>
</dbReference>